<dbReference type="Pfam" id="PF00108">
    <property type="entry name" value="Thiolase_N"/>
    <property type="match status" value="1"/>
</dbReference>
<sequence length="449" mass="47055">MASGRMVNITFAEPAVTRLYRHADVHKEAHSERTCIMTDIYVVGVGMTPFGRMLDVDLKTMTRIAVEAAFADAGITKDAVEAAWFANAAQGHMEKQHMIRGQIALRSMGIGGIPVVNVENACASGASAFNLAVTNLRAGESDVVLAVGAEKLFSRDKALMFGSFDGARDVADADCIHSQLMALGEGIVAPEGSTSDKPYSVFMDVYAAFARFHMKTFGTTQRQIAAVSAKNHIHSVENPLSQFRVAYTTDEVLAAPPITYPLTLPMCSPISDGAAAAVLMTEAGLRRHGIDKSRAIKVLASVIQTGSDRAPSDVANHVTAVGARRAYEKAGIDPKDVSVAEVHDATAVGEIIQIENLGLVPFGDGGPASERGDTTIGGRIPVNPSGGLESKGHPVGATGIAQIYELVGQLRGEAGARQVEGARIAVAENGGGLHGIEEAVACITILGKN</sequence>
<dbReference type="AlphaFoldDB" id="A0A144J3U0"/>
<organism evidence="3">
    <name type="scientific">Sphingobium baderi</name>
    <dbReference type="NCBI Taxonomy" id="1332080"/>
    <lineage>
        <taxon>Bacteria</taxon>
        <taxon>Pseudomonadati</taxon>
        <taxon>Pseudomonadota</taxon>
        <taxon>Alphaproteobacteria</taxon>
        <taxon>Sphingomonadales</taxon>
        <taxon>Sphingomonadaceae</taxon>
        <taxon>Sphingobium</taxon>
    </lineage>
</organism>
<name>A0A144J3U0_9SPHN</name>
<dbReference type="EMBL" id="KT962120">
    <property type="protein sequence ID" value="AMT81346.1"/>
    <property type="molecule type" value="Genomic_DNA"/>
</dbReference>
<dbReference type="PIRSF" id="PIRSF000429">
    <property type="entry name" value="Ac-CoA_Ac_transf"/>
    <property type="match status" value="1"/>
</dbReference>
<dbReference type="InterPro" id="IPR020616">
    <property type="entry name" value="Thiolase_N"/>
</dbReference>
<accession>A0A144J3U0</accession>
<dbReference type="GO" id="GO:0003988">
    <property type="term" value="F:acetyl-CoA C-acyltransferase activity"/>
    <property type="evidence" value="ECO:0007669"/>
    <property type="project" value="UniProtKB-ARBA"/>
</dbReference>
<evidence type="ECO:0000259" key="1">
    <source>
        <dbReference type="Pfam" id="PF00108"/>
    </source>
</evidence>
<dbReference type="PANTHER" id="PTHR42870:SF1">
    <property type="entry name" value="NON-SPECIFIC LIPID-TRANSFER PROTEIN-LIKE 2"/>
    <property type="match status" value="1"/>
</dbReference>
<dbReference type="Gene3D" id="3.40.47.10">
    <property type="match status" value="1"/>
</dbReference>
<dbReference type="InterPro" id="IPR055140">
    <property type="entry name" value="Thiolase_C_2"/>
</dbReference>
<dbReference type="PANTHER" id="PTHR42870">
    <property type="entry name" value="ACETYL-COA C-ACETYLTRANSFERASE"/>
    <property type="match status" value="1"/>
</dbReference>
<evidence type="ECO:0000313" key="3">
    <source>
        <dbReference type="EMBL" id="AMT81346.1"/>
    </source>
</evidence>
<proteinExistence type="predicted"/>
<protein>
    <submittedName>
        <fullName evidence="3">Thiolase</fullName>
    </submittedName>
</protein>
<feature type="domain" description="Thiolase N-terminal" evidence="1">
    <location>
        <begin position="40"/>
        <end position="243"/>
    </location>
</feature>
<dbReference type="CDD" id="cd00829">
    <property type="entry name" value="SCP-x_thiolase"/>
    <property type="match status" value="1"/>
</dbReference>
<dbReference type="Pfam" id="PF22691">
    <property type="entry name" value="Thiolase_C_1"/>
    <property type="match status" value="1"/>
</dbReference>
<reference evidence="3" key="1">
    <citation type="submission" date="2015-10" db="EMBL/GenBank/DDBJ databases">
        <title>A Two-component Flavoprotein Monooxygenase System MeaXY Responsible for para-Hydroxylation of 2-Methyl-6-ethylaniline and 2,6-Diethylaniline in Sphingobium baderi DE-13.</title>
        <authorList>
            <person name="Cheng M."/>
            <person name="Meng Q."/>
            <person name="Yang Y."/>
            <person name="Chu C."/>
            <person name="Yan X."/>
            <person name="He J."/>
            <person name="Li S."/>
        </authorList>
    </citation>
    <scope>NUCLEOTIDE SEQUENCE</scope>
    <source>
        <strain evidence="3">DE-13</strain>
    </source>
</reference>
<evidence type="ECO:0000259" key="2">
    <source>
        <dbReference type="Pfam" id="PF22691"/>
    </source>
</evidence>
<dbReference type="InterPro" id="IPR016039">
    <property type="entry name" value="Thiolase-like"/>
</dbReference>
<feature type="domain" description="Thiolase C-terminal" evidence="2">
    <location>
        <begin position="312"/>
        <end position="434"/>
    </location>
</feature>
<dbReference type="SUPFAM" id="SSF53901">
    <property type="entry name" value="Thiolase-like"/>
    <property type="match status" value="2"/>
</dbReference>
<dbReference type="InterPro" id="IPR002155">
    <property type="entry name" value="Thiolase"/>
</dbReference>